<proteinExistence type="predicted"/>
<organism evidence="3 4">
    <name type="scientific">Chondromyces crocatus</name>
    <dbReference type="NCBI Taxonomy" id="52"/>
    <lineage>
        <taxon>Bacteria</taxon>
        <taxon>Pseudomonadati</taxon>
        <taxon>Myxococcota</taxon>
        <taxon>Polyangia</taxon>
        <taxon>Polyangiales</taxon>
        <taxon>Polyangiaceae</taxon>
        <taxon>Chondromyces</taxon>
    </lineage>
</organism>
<dbReference type="Pfam" id="PF01590">
    <property type="entry name" value="GAF"/>
    <property type="match status" value="1"/>
</dbReference>
<feature type="compositionally biased region" description="Polar residues" evidence="1">
    <location>
        <begin position="167"/>
        <end position="184"/>
    </location>
</feature>
<dbReference type="OrthoDB" id="5512020at2"/>
<dbReference type="InterPro" id="IPR003018">
    <property type="entry name" value="GAF"/>
</dbReference>
<accession>A0A0K1E8X6</accession>
<dbReference type="SUPFAM" id="SSF55781">
    <property type="entry name" value="GAF domain-like"/>
    <property type="match status" value="1"/>
</dbReference>
<evidence type="ECO:0000256" key="1">
    <source>
        <dbReference type="SAM" id="MobiDB-lite"/>
    </source>
</evidence>
<evidence type="ECO:0000313" key="4">
    <source>
        <dbReference type="Proteomes" id="UP000067626"/>
    </source>
</evidence>
<dbReference type="RefSeq" id="WP_050429706.1">
    <property type="nucleotide sequence ID" value="NZ_CP012159.1"/>
</dbReference>
<feature type="domain" description="GAF" evidence="2">
    <location>
        <begin position="479"/>
        <end position="567"/>
    </location>
</feature>
<dbReference type="AlphaFoldDB" id="A0A0K1E8X6"/>
<feature type="region of interest" description="Disordered" evidence="1">
    <location>
        <begin position="295"/>
        <end position="413"/>
    </location>
</feature>
<evidence type="ECO:0000313" key="3">
    <source>
        <dbReference type="EMBL" id="AKT37320.1"/>
    </source>
</evidence>
<dbReference type="Gene3D" id="3.30.450.40">
    <property type="match status" value="1"/>
</dbReference>
<protein>
    <recommendedName>
        <fullName evidence="2">GAF domain-containing protein</fullName>
    </recommendedName>
</protein>
<reference evidence="3 4" key="1">
    <citation type="submission" date="2015-07" db="EMBL/GenBank/DDBJ databases">
        <title>Genome analysis of myxobacterium Chondromyces crocatus Cm c5 reveals a high potential for natural compound synthesis and the genetic basis for the loss of fruiting body formation.</title>
        <authorList>
            <person name="Zaburannyi N."/>
            <person name="Bunk B."/>
            <person name="Maier J."/>
            <person name="Overmann J."/>
            <person name="Mueller R."/>
        </authorList>
    </citation>
    <scope>NUCLEOTIDE SEQUENCE [LARGE SCALE GENOMIC DNA]</scope>
    <source>
        <strain evidence="3 4">Cm c5</strain>
    </source>
</reference>
<dbReference type="Proteomes" id="UP000067626">
    <property type="component" value="Chromosome"/>
</dbReference>
<name>A0A0K1E8X6_CHOCO</name>
<gene>
    <name evidence="3" type="ORF">CMC5_014530</name>
</gene>
<feature type="compositionally biased region" description="Pro residues" evidence="1">
    <location>
        <begin position="94"/>
        <end position="104"/>
    </location>
</feature>
<dbReference type="KEGG" id="ccro:CMC5_014530"/>
<dbReference type="STRING" id="52.CMC5_014530"/>
<sequence>MRWYVEISPTGQGQQPTKRLHVEADQWQLALQQARALSGQDGSMSNVSIELLDDGYRATDGAARLKYLIRHAPEDGSPGQGEPTSAKSEQAAPPRAPSVPPPPGITSSSITRRSGAGARRQPSDAAREGATSGPRDAAPRPEASPPRLPTPRGGRDRTPTLLYGQSKDGQSKTSAGLQTSTTAQGDAPLRPELPSFEILSRQEQAPTEQIPLTYREVVYTVARNTQEDRAEALLDARMVEMRQSMEGVRPGRLVRLAVFDHTFKGRPLRRPLITMAWKDWRAESVEVTYPLSNRPAVTRPITSSPSPSTATKSNPKPSPANSTSPAPATAPAATATASPTATAPATSRERAPHSATPEKPSAEARRAPQAPNTPPARTDVPAKTTAAVLPAVPPAPPAAASSSSPPAAPARRPWRDLQPELTDACVDLHFMSDPLEGADFVLKLVQTRIPSAVGLVSFLDEARRELVVVCQAGGKSALLASQPATAPLAQAAFDASAALVIPDAAADPRVMDARWRRIGITPKSVLCAALGASGRRLGLLELANPLDGNPFTDDEGQALTYLAEQLAGFLGEHAPPIDRDRIVQNGVLALQEPPPGGG</sequence>
<feature type="compositionally biased region" description="Low complexity" evidence="1">
    <location>
        <begin position="298"/>
        <end position="346"/>
    </location>
</feature>
<feature type="region of interest" description="Disordered" evidence="1">
    <location>
        <begin position="72"/>
        <end position="190"/>
    </location>
</feature>
<dbReference type="EMBL" id="CP012159">
    <property type="protein sequence ID" value="AKT37320.1"/>
    <property type="molecule type" value="Genomic_DNA"/>
</dbReference>
<evidence type="ECO:0000259" key="2">
    <source>
        <dbReference type="Pfam" id="PF01590"/>
    </source>
</evidence>
<keyword evidence="4" id="KW-1185">Reference proteome</keyword>
<dbReference type="InterPro" id="IPR029016">
    <property type="entry name" value="GAF-like_dom_sf"/>
</dbReference>